<name>A0A9N9HZQ3_9GLOM</name>
<dbReference type="Proteomes" id="UP000789405">
    <property type="component" value="Unassembled WGS sequence"/>
</dbReference>
<dbReference type="AlphaFoldDB" id="A0A9N9HZQ3"/>
<keyword evidence="4" id="KW-1185">Reference proteome</keyword>
<keyword evidence="2" id="KW-0812">Transmembrane</keyword>
<evidence type="ECO:0000313" key="3">
    <source>
        <dbReference type="EMBL" id="CAG8713543.1"/>
    </source>
</evidence>
<proteinExistence type="predicted"/>
<evidence type="ECO:0000313" key="4">
    <source>
        <dbReference type="Proteomes" id="UP000789405"/>
    </source>
</evidence>
<sequence>MSNGNQEKKGGEKSNDTATVATTETDKAQMALMILRNLYKRALELKKRVWKLDFYTACLCILGIIVGIVIIVLKIHFKELDDIIGISVSSVSSFVSASGAITAFYSFLSSSTSISDSDLEKGIKGSEFESLAKPAALIVKSPELIKEVYDNIIEIREKNNQTAKMEAAQCLYAFLGCIALFCIAGYDLYNFVINQPNGIYVDVALIGLGVIGLYYCLCVGLALQYAKENLKSFYCCLFLCVCGVCLLDENRDLKRICLTRIEEEKILYHLYVKNNNTVSEQSFS</sequence>
<gene>
    <name evidence="3" type="ORF">DERYTH_LOCUS13769</name>
</gene>
<feature type="transmembrane region" description="Helical" evidence="2">
    <location>
        <begin position="54"/>
        <end position="77"/>
    </location>
</feature>
<organism evidence="3 4">
    <name type="scientific">Dentiscutata erythropus</name>
    <dbReference type="NCBI Taxonomy" id="1348616"/>
    <lineage>
        <taxon>Eukaryota</taxon>
        <taxon>Fungi</taxon>
        <taxon>Fungi incertae sedis</taxon>
        <taxon>Mucoromycota</taxon>
        <taxon>Glomeromycotina</taxon>
        <taxon>Glomeromycetes</taxon>
        <taxon>Diversisporales</taxon>
        <taxon>Gigasporaceae</taxon>
        <taxon>Dentiscutata</taxon>
    </lineage>
</organism>
<accession>A0A9N9HZQ3</accession>
<feature type="region of interest" description="Disordered" evidence="1">
    <location>
        <begin position="1"/>
        <end position="20"/>
    </location>
</feature>
<feature type="transmembrane region" description="Helical" evidence="2">
    <location>
        <begin position="171"/>
        <end position="193"/>
    </location>
</feature>
<dbReference type="OrthoDB" id="10433001at2759"/>
<evidence type="ECO:0000256" key="1">
    <source>
        <dbReference type="SAM" id="MobiDB-lite"/>
    </source>
</evidence>
<keyword evidence="2" id="KW-0472">Membrane</keyword>
<dbReference type="EMBL" id="CAJVPY010009897">
    <property type="protein sequence ID" value="CAG8713543.1"/>
    <property type="molecule type" value="Genomic_DNA"/>
</dbReference>
<feature type="compositionally biased region" description="Basic and acidic residues" evidence="1">
    <location>
        <begin position="1"/>
        <end position="15"/>
    </location>
</feature>
<comment type="caution">
    <text evidence="3">The sequence shown here is derived from an EMBL/GenBank/DDBJ whole genome shotgun (WGS) entry which is preliminary data.</text>
</comment>
<reference evidence="3" key="1">
    <citation type="submission" date="2021-06" db="EMBL/GenBank/DDBJ databases">
        <authorList>
            <person name="Kallberg Y."/>
            <person name="Tangrot J."/>
            <person name="Rosling A."/>
        </authorList>
    </citation>
    <scope>NUCLEOTIDE SEQUENCE</scope>
    <source>
        <strain evidence="3">MA453B</strain>
    </source>
</reference>
<keyword evidence="2" id="KW-1133">Transmembrane helix</keyword>
<feature type="transmembrane region" description="Helical" evidence="2">
    <location>
        <begin position="199"/>
        <end position="223"/>
    </location>
</feature>
<protein>
    <submittedName>
        <fullName evidence="3">26228_t:CDS:1</fullName>
    </submittedName>
</protein>
<evidence type="ECO:0000256" key="2">
    <source>
        <dbReference type="SAM" id="Phobius"/>
    </source>
</evidence>
<feature type="transmembrane region" description="Helical" evidence="2">
    <location>
        <begin position="83"/>
        <end position="108"/>
    </location>
</feature>